<dbReference type="GO" id="GO:0006281">
    <property type="term" value="P:DNA repair"/>
    <property type="evidence" value="ECO:0007669"/>
    <property type="project" value="UniProtKB-ARBA"/>
</dbReference>
<dbReference type="SUPFAM" id="SSF52980">
    <property type="entry name" value="Restriction endonuclease-like"/>
    <property type="match status" value="1"/>
</dbReference>
<dbReference type="InterPro" id="IPR051703">
    <property type="entry name" value="NF-kappa-B_Signaling_Reg"/>
</dbReference>
<organism evidence="1 2">
    <name type="scientific">Protea cynaroides</name>
    <dbReference type="NCBI Taxonomy" id="273540"/>
    <lineage>
        <taxon>Eukaryota</taxon>
        <taxon>Viridiplantae</taxon>
        <taxon>Streptophyta</taxon>
        <taxon>Embryophyta</taxon>
        <taxon>Tracheophyta</taxon>
        <taxon>Spermatophyta</taxon>
        <taxon>Magnoliopsida</taxon>
        <taxon>Proteales</taxon>
        <taxon>Proteaceae</taxon>
        <taxon>Protea</taxon>
    </lineage>
</organism>
<protein>
    <submittedName>
        <fullName evidence="1">Uncharacterized protein</fullName>
    </submittedName>
</protein>
<reference evidence="1" key="1">
    <citation type="journal article" date="2023" name="Plant J.">
        <title>The genome of the king protea, Protea cynaroides.</title>
        <authorList>
            <person name="Chang J."/>
            <person name="Duong T.A."/>
            <person name="Schoeman C."/>
            <person name="Ma X."/>
            <person name="Roodt D."/>
            <person name="Barker N."/>
            <person name="Li Z."/>
            <person name="Van de Peer Y."/>
            <person name="Mizrachi E."/>
        </authorList>
    </citation>
    <scope>NUCLEOTIDE SEQUENCE</scope>
    <source>
        <tissue evidence="1">Young leaves</tissue>
    </source>
</reference>
<dbReference type="EMBL" id="JAMYWD010000005">
    <property type="protein sequence ID" value="KAJ4971254.1"/>
    <property type="molecule type" value="Genomic_DNA"/>
</dbReference>
<evidence type="ECO:0000313" key="1">
    <source>
        <dbReference type="EMBL" id="KAJ4971254.1"/>
    </source>
</evidence>
<dbReference type="PANTHER" id="PTHR46609">
    <property type="entry name" value="EXONUCLEASE, PHAGE-TYPE/RECB, C-TERMINAL DOMAIN-CONTAINING PROTEIN"/>
    <property type="match status" value="1"/>
</dbReference>
<keyword evidence="2" id="KW-1185">Reference proteome</keyword>
<name>A0A9Q0KIR5_9MAGN</name>
<dbReference type="InterPro" id="IPR011335">
    <property type="entry name" value="Restrct_endonuc-II-like"/>
</dbReference>
<gene>
    <name evidence="1" type="ORF">NE237_004353</name>
</gene>
<accession>A0A9Q0KIR5</accession>
<dbReference type="AlphaFoldDB" id="A0A9Q0KIR5"/>
<proteinExistence type="predicted"/>
<dbReference type="PANTHER" id="PTHR46609:SF6">
    <property type="entry name" value="EXONUCLEASE, PHAGE-TYPE_RECB, C-TERMINAL DOMAIN-CONTAINING PROTEIN-RELATED"/>
    <property type="match status" value="1"/>
</dbReference>
<evidence type="ECO:0000313" key="2">
    <source>
        <dbReference type="Proteomes" id="UP001141806"/>
    </source>
</evidence>
<dbReference type="Proteomes" id="UP001141806">
    <property type="component" value="Unassembled WGS sequence"/>
</dbReference>
<dbReference type="OrthoDB" id="421276at2759"/>
<comment type="caution">
    <text evidence="1">The sequence shown here is derived from an EMBL/GenBank/DDBJ whole genome shotgun (WGS) entry which is preliminary data.</text>
</comment>
<sequence length="202" mass="22988">MYGLVPINKNPTHRKRLENQIDDPLQKQKSRHGRQDFELHGSISMAIPRRVMGLCSAFRKAVQIAWCLSKWASGMLSGVGVLEVKCPYNKGMPELALPMSTMPFYYMPQVQVSQRHEFLELINGIPREFWWENVVPIREALLLGKEKDVKTYRPAPTHKQAGLVISKSKGLVVEAKLTCRDIGGHRVLQVMALVPPFMRLLT</sequence>